<dbReference type="Pfam" id="PF05161">
    <property type="entry name" value="MOFRL"/>
    <property type="match status" value="1"/>
</dbReference>
<sequence>MIAIPLKRHCSLRFSLRRVMSHTGPFRRSMSEFEETAETPDQRHLAEDIFISSVKAVFPKTTLNKSIRVENSTLAVGEWIKTLNHNVTIVGFGKAVLGMAACVEALLGDHLIRGIVSVPKGLPKFLLENRCSEMLLKATSRIEVREGAKDNLPDDASLAAAKSIHDMVEPLGEEDLLIVLISGGGSSLLPSPAPPITLSEKRHVTKLMASRGATIAELNMLRRELSCLKGGGLAQLAFPAQMLSVIISDAIGDPLEVIASGPTVPNPTGPTECLDVLEKLGISNLVPSVTNYLQRKLAAEARSHRSAPQSFAHVHNVIVGNNKLALEAAEQCATSLGYSTLVLSTSIMGDVRAVAHFYRKLTTVACRLLTVCTSGSPPEDLVGTLQDVESAAITVGLRTFPSKRLIALAQTAAAHGCGLCLLAGGETTVEVRGRGKGGRNQELAMRVACEMDACLATHELSLDDFNLTFLAAGTDGQDGPTEAAGAVIHPGSLGQARALGLDPFVFLSHSDSFGFFSAMGGQNLVLTGFTGTNVMDLHLLMVYPRSQDASAFQQ</sequence>
<organism evidence="11 12">
    <name type="scientific">Eptatretus burgeri</name>
    <name type="common">Inshore hagfish</name>
    <dbReference type="NCBI Taxonomy" id="7764"/>
    <lineage>
        <taxon>Eukaryota</taxon>
        <taxon>Metazoa</taxon>
        <taxon>Chordata</taxon>
        <taxon>Craniata</taxon>
        <taxon>Vertebrata</taxon>
        <taxon>Cyclostomata</taxon>
        <taxon>Myxini</taxon>
        <taxon>Myxiniformes</taxon>
        <taxon>Myxinidae</taxon>
        <taxon>Eptatretinae</taxon>
        <taxon>Eptatretus</taxon>
    </lineage>
</organism>
<dbReference type="Proteomes" id="UP000694388">
    <property type="component" value="Unplaced"/>
</dbReference>
<evidence type="ECO:0000256" key="5">
    <source>
        <dbReference type="ARBA" id="ARBA00022679"/>
    </source>
</evidence>
<dbReference type="GO" id="GO:0005524">
    <property type="term" value="F:ATP binding"/>
    <property type="evidence" value="ECO:0007669"/>
    <property type="project" value="UniProtKB-KW"/>
</dbReference>
<dbReference type="Pfam" id="PF13660">
    <property type="entry name" value="DUF4147"/>
    <property type="match status" value="1"/>
</dbReference>
<dbReference type="GeneTree" id="ENSGT00390000014365"/>
<comment type="catalytic activity">
    <reaction evidence="1">
        <text>(R)-glycerate + ATP = (2R)-3-phosphoglycerate + ADP + H(+)</text>
        <dbReference type="Rhea" id="RHEA:23516"/>
        <dbReference type="ChEBI" id="CHEBI:15378"/>
        <dbReference type="ChEBI" id="CHEBI:16659"/>
        <dbReference type="ChEBI" id="CHEBI:30616"/>
        <dbReference type="ChEBI" id="CHEBI:58272"/>
        <dbReference type="ChEBI" id="CHEBI:456216"/>
        <dbReference type="EC" id="2.7.1.31"/>
    </reaction>
</comment>
<evidence type="ECO:0000256" key="4">
    <source>
        <dbReference type="ARBA" id="ARBA00020720"/>
    </source>
</evidence>
<evidence type="ECO:0000256" key="8">
    <source>
        <dbReference type="ARBA" id="ARBA00022840"/>
    </source>
</evidence>
<evidence type="ECO:0000256" key="1">
    <source>
        <dbReference type="ARBA" id="ARBA00000694"/>
    </source>
</evidence>
<dbReference type="Gene3D" id="3.40.50.10180">
    <property type="entry name" value="Glycerate kinase, MOFRL-like N-terminal domain"/>
    <property type="match status" value="1"/>
</dbReference>
<dbReference type="EC" id="2.7.1.31" evidence="3"/>
<protein>
    <recommendedName>
        <fullName evidence="4">Glycerate kinase</fullName>
        <ecNumber evidence="3">2.7.1.31</ecNumber>
    </recommendedName>
</protein>
<feature type="domain" description="MOFRL-associated" evidence="10">
    <location>
        <begin position="46"/>
        <end position="294"/>
    </location>
</feature>
<keyword evidence="7" id="KW-0418">Kinase</keyword>
<proteinExistence type="inferred from homology"/>
<reference evidence="11" key="1">
    <citation type="submission" date="2025-08" db="UniProtKB">
        <authorList>
            <consortium name="Ensembl"/>
        </authorList>
    </citation>
    <scope>IDENTIFICATION</scope>
</reference>
<feature type="domain" description="MOFRL" evidence="9">
    <location>
        <begin position="420"/>
        <end position="536"/>
    </location>
</feature>
<dbReference type="InterPro" id="IPR039760">
    <property type="entry name" value="MOFRL_protein"/>
</dbReference>
<dbReference type="InterPro" id="IPR037035">
    <property type="entry name" value="GK-like_C_sf"/>
</dbReference>
<evidence type="ECO:0000259" key="10">
    <source>
        <dbReference type="Pfam" id="PF13660"/>
    </source>
</evidence>
<accession>A0A8C4Q1H9</accession>
<dbReference type="InterPro" id="IPR038614">
    <property type="entry name" value="GK_N_sf"/>
</dbReference>
<dbReference type="InterPro" id="IPR025286">
    <property type="entry name" value="MOFRL_assoc_dom"/>
</dbReference>
<dbReference type="PANTHER" id="PTHR12227">
    <property type="entry name" value="GLYCERATE KINASE"/>
    <property type="match status" value="1"/>
</dbReference>
<keyword evidence="8" id="KW-0067">ATP-binding</keyword>
<evidence type="ECO:0000256" key="2">
    <source>
        <dbReference type="ARBA" id="ARBA00005393"/>
    </source>
</evidence>
<dbReference type="FunFam" id="3.40.50.10180:FF:000001">
    <property type="entry name" value="Glycerate kinase"/>
    <property type="match status" value="1"/>
</dbReference>
<dbReference type="Ensembl" id="ENSEBUT00000009102.1">
    <property type="protein sequence ID" value="ENSEBUP00000008596.1"/>
    <property type="gene ID" value="ENSEBUG00000005555.1"/>
</dbReference>
<keyword evidence="5" id="KW-0808">Transferase</keyword>
<dbReference type="SUPFAM" id="SSF82544">
    <property type="entry name" value="GckA/TtuD-like"/>
    <property type="match status" value="1"/>
</dbReference>
<evidence type="ECO:0000313" key="12">
    <source>
        <dbReference type="Proteomes" id="UP000694388"/>
    </source>
</evidence>
<keyword evidence="6" id="KW-0547">Nucleotide-binding</keyword>
<comment type="similarity">
    <text evidence="2">Belongs to the glycerate kinase type-2 family.</text>
</comment>
<evidence type="ECO:0000313" key="11">
    <source>
        <dbReference type="Ensembl" id="ENSEBUP00000008596.1"/>
    </source>
</evidence>
<evidence type="ECO:0000259" key="9">
    <source>
        <dbReference type="Pfam" id="PF05161"/>
    </source>
</evidence>
<reference evidence="11" key="2">
    <citation type="submission" date="2025-09" db="UniProtKB">
        <authorList>
            <consortium name="Ensembl"/>
        </authorList>
    </citation>
    <scope>IDENTIFICATION</scope>
</reference>
<dbReference type="Gene3D" id="3.40.1480.10">
    <property type="entry name" value="MOFRL domain"/>
    <property type="match status" value="1"/>
</dbReference>
<evidence type="ECO:0000256" key="7">
    <source>
        <dbReference type="ARBA" id="ARBA00022777"/>
    </source>
</evidence>
<dbReference type="GO" id="GO:0008887">
    <property type="term" value="F:glycerate kinase activity"/>
    <property type="evidence" value="ECO:0007669"/>
    <property type="project" value="UniProtKB-EC"/>
</dbReference>
<name>A0A8C4Q1H9_EPTBU</name>
<keyword evidence="12" id="KW-1185">Reference proteome</keyword>
<dbReference type="PANTHER" id="PTHR12227:SF0">
    <property type="entry name" value="GLYCERATE KINASE"/>
    <property type="match status" value="1"/>
</dbReference>
<evidence type="ECO:0000256" key="3">
    <source>
        <dbReference type="ARBA" id="ARBA00012101"/>
    </source>
</evidence>
<dbReference type="InterPro" id="IPR007835">
    <property type="entry name" value="MOFRL"/>
</dbReference>
<evidence type="ECO:0000256" key="6">
    <source>
        <dbReference type="ARBA" id="ARBA00022741"/>
    </source>
</evidence>
<dbReference type="GO" id="GO:0005737">
    <property type="term" value="C:cytoplasm"/>
    <property type="evidence" value="ECO:0007669"/>
    <property type="project" value="TreeGrafter"/>
</dbReference>
<dbReference type="OMA" id="GKAAWRM"/>
<dbReference type="AlphaFoldDB" id="A0A8C4Q1H9"/>